<evidence type="ECO:0000313" key="1">
    <source>
        <dbReference type="EMBL" id="JAD56170.1"/>
    </source>
</evidence>
<protein>
    <submittedName>
        <fullName evidence="1">Uncharacterized protein</fullName>
    </submittedName>
</protein>
<reference evidence="1" key="2">
    <citation type="journal article" date="2015" name="Data Brief">
        <title>Shoot transcriptome of the giant reed, Arundo donax.</title>
        <authorList>
            <person name="Barrero R.A."/>
            <person name="Guerrero F.D."/>
            <person name="Moolhuijzen P."/>
            <person name="Goolsby J.A."/>
            <person name="Tidwell J."/>
            <person name="Bellgard S.E."/>
            <person name="Bellgard M.I."/>
        </authorList>
    </citation>
    <scope>NUCLEOTIDE SEQUENCE</scope>
    <source>
        <tissue evidence="1">Shoot tissue taken approximately 20 cm above the soil surface</tissue>
    </source>
</reference>
<dbReference type="EMBL" id="GBRH01241725">
    <property type="protein sequence ID" value="JAD56170.1"/>
    <property type="molecule type" value="Transcribed_RNA"/>
</dbReference>
<organism evidence="1">
    <name type="scientific">Arundo donax</name>
    <name type="common">Giant reed</name>
    <name type="synonym">Donax arundinaceus</name>
    <dbReference type="NCBI Taxonomy" id="35708"/>
    <lineage>
        <taxon>Eukaryota</taxon>
        <taxon>Viridiplantae</taxon>
        <taxon>Streptophyta</taxon>
        <taxon>Embryophyta</taxon>
        <taxon>Tracheophyta</taxon>
        <taxon>Spermatophyta</taxon>
        <taxon>Magnoliopsida</taxon>
        <taxon>Liliopsida</taxon>
        <taxon>Poales</taxon>
        <taxon>Poaceae</taxon>
        <taxon>PACMAD clade</taxon>
        <taxon>Arundinoideae</taxon>
        <taxon>Arundineae</taxon>
        <taxon>Arundo</taxon>
    </lineage>
</organism>
<accession>A0A0A9B4U4</accession>
<proteinExistence type="predicted"/>
<reference evidence="1" key="1">
    <citation type="submission" date="2014-09" db="EMBL/GenBank/DDBJ databases">
        <authorList>
            <person name="Magalhaes I.L.F."/>
            <person name="Oliveira U."/>
            <person name="Santos F.R."/>
            <person name="Vidigal T.H.D.A."/>
            <person name="Brescovit A.D."/>
            <person name="Santos A.J."/>
        </authorList>
    </citation>
    <scope>NUCLEOTIDE SEQUENCE</scope>
    <source>
        <tissue evidence="1">Shoot tissue taken approximately 20 cm above the soil surface</tissue>
    </source>
</reference>
<sequence length="12" mass="1266">MSTLKSAILMNG</sequence>
<name>A0A0A9B4U4_ARUDO</name>